<dbReference type="PROSITE" id="PS51186">
    <property type="entry name" value="GNAT"/>
    <property type="match status" value="1"/>
</dbReference>
<protein>
    <submittedName>
        <fullName evidence="2">Ribosomal protein S18 acetylase RimI</fullName>
    </submittedName>
</protein>
<keyword evidence="2" id="KW-0689">Ribosomal protein</keyword>
<dbReference type="AlphaFoldDB" id="A0A1M7RYQ3"/>
<dbReference type="EMBL" id="FRDM01000001">
    <property type="protein sequence ID" value="SHN51296.1"/>
    <property type="molecule type" value="Genomic_DNA"/>
</dbReference>
<proteinExistence type="predicted"/>
<dbReference type="Pfam" id="PF13508">
    <property type="entry name" value="Acetyltransf_7"/>
    <property type="match status" value="1"/>
</dbReference>
<sequence>MTRRDSATTRRSTPVLGRDVVIAPVPPAQRATAALLAARAMQDNPMHVAALGPDLSRRVEVMNRAFGVLLTPSTRHLLGAWQGDRLVGIAAYTSSRHCRPDRGQWLRLPPTLVRAGPRAPRLLRWLAAWSGRDPGTPHSHLGPVAVDPLVRGQGVGSRLLAEYVGGLDRDGESGYLETDKAENVRLYRRFGFEVVARADVLGVPNWFMARRPAARSPGIDQYARAGSRS</sequence>
<dbReference type="GO" id="GO:0016747">
    <property type="term" value="F:acyltransferase activity, transferring groups other than amino-acyl groups"/>
    <property type="evidence" value="ECO:0007669"/>
    <property type="project" value="InterPro"/>
</dbReference>
<evidence type="ECO:0000313" key="3">
    <source>
        <dbReference type="Proteomes" id="UP000184428"/>
    </source>
</evidence>
<organism evidence="2 3">
    <name type="scientific">Geodermatophilus obscurus</name>
    <dbReference type="NCBI Taxonomy" id="1861"/>
    <lineage>
        <taxon>Bacteria</taxon>
        <taxon>Bacillati</taxon>
        <taxon>Actinomycetota</taxon>
        <taxon>Actinomycetes</taxon>
        <taxon>Geodermatophilales</taxon>
        <taxon>Geodermatophilaceae</taxon>
        <taxon>Geodermatophilus</taxon>
    </lineage>
</organism>
<dbReference type="Gene3D" id="3.40.630.30">
    <property type="match status" value="1"/>
</dbReference>
<dbReference type="Proteomes" id="UP000184428">
    <property type="component" value="Unassembled WGS sequence"/>
</dbReference>
<dbReference type="PANTHER" id="PTHR42791">
    <property type="entry name" value="GNAT FAMILY ACETYLTRANSFERASE"/>
    <property type="match status" value="1"/>
</dbReference>
<dbReference type="InterPro" id="IPR052523">
    <property type="entry name" value="Trichothecene_AcTrans"/>
</dbReference>
<keyword evidence="2" id="KW-0687">Ribonucleoprotein</keyword>
<reference evidence="2 3" key="1">
    <citation type="submission" date="2016-12" db="EMBL/GenBank/DDBJ databases">
        <authorList>
            <person name="Song W.-J."/>
            <person name="Kurnit D.M."/>
        </authorList>
    </citation>
    <scope>NUCLEOTIDE SEQUENCE [LARGE SCALE GENOMIC DNA]</scope>
    <source>
        <strain evidence="2 3">DSM 43162</strain>
    </source>
</reference>
<dbReference type="SUPFAM" id="SSF55729">
    <property type="entry name" value="Acyl-CoA N-acyltransferases (Nat)"/>
    <property type="match status" value="1"/>
</dbReference>
<evidence type="ECO:0000313" key="2">
    <source>
        <dbReference type="EMBL" id="SHN51296.1"/>
    </source>
</evidence>
<dbReference type="RefSeq" id="WP_175561238.1">
    <property type="nucleotide sequence ID" value="NZ_FRDM01000001.1"/>
</dbReference>
<dbReference type="GO" id="GO:0005840">
    <property type="term" value="C:ribosome"/>
    <property type="evidence" value="ECO:0007669"/>
    <property type="project" value="UniProtKB-KW"/>
</dbReference>
<dbReference type="InterPro" id="IPR000182">
    <property type="entry name" value="GNAT_dom"/>
</dbReference>
<evidence type="ECO:0000259" key="1">
    <source>
        <dbReference type="PROSITE" id="PS51186"/>
    </source>
</evidence>
<name>A0A1M7RYQ3_9ACTN</name>
<accession>A0A1M7RYQ3</accession>
<feature type="domain" description="N-acetyltransferase" evidence="1">
    <location>
        <begin position="20"/>
        <end position="213"/>
    </location>
</feature>
<gene>
    <name evidence="2" type="ORF">SAMN05660350_00268</name>
</gene>
<dbReference type="InterPro" id="IPR016181">
    <property type="entry name" value="Acyl_CoA_acyltransferase"/>
</dbReference>
<dbReference type="CDD" id="cd04301">
    <property type="entry name" value="NAT_SF"/>
    <property type="match status" value="1"/>
</dbReference>
<dbReference type="PANTHER" id="PTHR42791:SF1">
    <property type="entry name" value="N-ACETYLTRANSFERASE DOMAIN-CONTAINING PROTEIN"/>
    <property type="match status" value="1"/>
</dbReference>